<proteinExistence type="predicted"/>
<name>A0AAV4IPA8_9GAST</name>
<dbReference type="AlphaFoldDB" id="A0AAV4IPA8"/>
<feature type="signal peptide" evidence="1">
    <location>
        <begin position="1"/>
        <end position="19"/>
    </location>
</feature>
<dbReference type="Proteomes" id="UP000762676">
    <property type="component" value="Unassembled WGS sequence"/>
</dbReference>
<feature type="chain" id="PRO_5043741517" evidence="1">
    <location>
        <begin position="20"/>
        <end position="191"/>
    </location>
</feature>
<keyword evidence="3" id="KW-1185">Reference proteome</keyword>
<accession>A0AAV4IPA8</accession>
<keyword evidence="1" id="KW-0732">Signal</keyword>
<evidence type="ECO:0000256" key="1">
    <source>
        <dbReference type="SAM" id="SignalP"/>
    </source>
</evidence>
<reference evidence="2 3" key="1">
    <citation type="journal article" date="2021" name="Elife">
        <title>Chloroplast acquisition without the gene transfer in kleptoplastic sea slugs, Plakobranchus ocellatus.</title>
        <authorList>
            <person name="Maeda T."/>
            <person name="Takahashi S."/>
            <person name="Yoshida T."/>
            <person name="Shimamura S."/>
            <person name="Takaki Y."/>
            <person name="Nagai Y."/>
            <person name="Toyoda A."/>
            <person name="Suzuki Y."/>
            <person name="Arimoto A."/>
            <person name="Ishii H."/>
            <person name="Satoh N."/>
            <person name="Nishiyama T."/>
            <person name="Hasebe M."/>
            <person name="Maruyama T."/>
            <person name="Minagawa J."/>
            <person name="Obokata J."/>
            <person name="Shigenobu S."/>
        </authorList>
    </citation>
    <scope>NUCLEOTIDE SEQUENCE [LARGE SCALE GENOMIC DNA]</scope>
</reference>
<evidence type="ECO:0000313" key="3">
    <source>
        <dbReference type="Proteomes" id="UP000762676"/>
    </source>
</evidence>
<comment type="caution">
    <text evidence="2">The sequence shown here is derived from an EMBL/GenBank/DDBJ whole genome shotgun (WGS) entry which is preliminary data.</text>
</comment>
<gene>
    <name evidence="2" type="ORF">ElyMa_003087900</name>
</gene>
<evidence type="ECO:0000313" key="2">
    <source>
        <dbReference type="EMBL" id="GFS11495.1"/>
    </source>
</evidence>
<organism evidence="2 3">
    <name type="scientific">Elysia marginata</name>
    <dbReference type="NCBI Taxonomy" id="1093978"/>
    <lineage>
        <taxon>Eukaryota</taxon>
        <taxon>Metazoa</taxon>
        <taxon>Spiralia</taxon>
        <taxon>Lophotrochozoa</taxon>
        <taxon>Mollusca</taxon>
        <taxon>Gastropoda</taxon>
        <taxon>Heterobranchia</taxon>
        <taxon>Euthyneura</taxon>
        <taxon>Panpulmonata</taxon>
        <taxon>Sacoglossa</taxon>
        <taxon>Placobranchoidea</taxon>
        <taxon>Plakobranchidae</taxon>
        <taxon>Elysia</taxon>
    </lineage>
</organism>
<dbReference type="EMBL" id="BMAT01006379">
    <property type="protein sequence ID" value="GFS11495.1"/>
    <property type="molecule type" value="Genomic_DNA"/>
</dbReference>
<protein>
    <submittedName>
        <fullName evidence="2">Uncharacterized protein</fullName>
    </submittedName>
</protein>
<sequence>MLFMLLTDLTLFVSQGCHGYSHRLEDFVECTVRYSSAIEESTGGADIKVSFAELGDINFRWPSEKDVYTLCPGRVSSPPSWMSVNKQESTKGGVRCQRICGELLDSNEAEAMMKIFRQSAEILDFKPRRKVPQSSALQSANKRGKKFLILRRSDIRQVNETGVYPESKEVPDDDDAVVDSVVDEEEDSVVD</sequence>